<dbReference type="PRINTS" id="PR00260">
    <property type="entry name" value="CHEMTRNSDUCR"/>
</dbReference>
<reference evidence="10 11" key="1">
    <citation type="submission" date="2022-12" db="EMBL/GenBank/DDBJ databases">
        <title>Dasania phycosphaerae sp. nov., isolated from particulate material of the south coast of Korea.</title>
        <authorList>
            <person name="Jiang Y."/>
        </authorList>
    </citation>
    <scope>NUCLEOTIDE SEQUENCE [LARGE SCALE GENOMIC DNA]</scope>
    <source>
        <strain evidence="10 11">GY-19</strain>
    </source>
</reference>
<dbReference type="InterPro" id="IPR004089">
    <property type="entry name" value="MCPsignal_dom"/>
</dbReference>
<evidence type="ECO:0000313" key="11">
    <source>
        <dbReference type="Proteomes" id="UP001069090"/>
    </source>
</evidence>
<evidence type="ECO:0000256" key="2">
    <source>
        <dbReference type="ARBA" id="ARBA00022519"/>
    </source>
</evidence>
<dbReference type="GO" id="GO:0007165">
    <property type="term" value="P:signal transduction"/>
    <property type="evidence" value="ECO:0007669"/>
    <property type="project" value="UniProtKB-KW"/>
</dbReference>
<evidence type="ECO:0000256" key="5">
    <source>
        <dbReference type="PROSITE-ProRule" id="PRU00284"/>
    </source>
</evidence>
<dbReference type="EMBL" id="JAPTGG010000012">
    <property type="protein sequence ID" value="MCZ0866371.1"/>
    <property type="molecule type" value="Genomic_DNA"/>
</dbReference>
<dbReference type="Pfam" id="PF00015">
    <property type="entry name" value="MCPsignal"/>
    <property type="match status" value="1"/>
</dbReference>
<dbReference type="SMART" id="SM00304">
    <property type="entry name" value="HAMP"/>
    <property type="match status" value="1"/>
</dbReference>
<keyword evidence="3 5" id="KW-0807">Transducer</keyword>
<dbReference type="PROSITE" id="PS50192">
    <property type="entry name" value="T_SNARE"/>
    <property type="match status" value="1"/>
</dbReference>
<feature type="domain" description="T-SNARE coiled-coil homology" evidence="8">
    <location>
        <begin position="457"/>
        <end position="519"/>
    </location>
</feature>
<evidence type="ECO:0000313" key="10">
    <source>
        <dbReference type="EMBL" id="MCZ0866371.1"/>
    </source>
</evidence>
<gene>
    <name evidence="10" type="ORF">O0V09_14255</name>
</gene>
<dbReference type="SMART" id="SM00283">
    <property type="entry name" value="MA"/>
    <property type="match status" value="1"/>
</dbReference>
<sequence length="543" mass="59641">MFINKLQMRNKFLLLVAAITCIFVLAMFFMKSANDRIANNFTRFYQDHFTVSQLLENIHALQVDLVVNIRGLQIVYLLNLDEQVPANVAAIKANFDQTPALLARLKTEYVGDPTKLESLIALVERYQVNARAFVIAMEDSPINKAPYEVFATFVNSYEALKKTFHSFQEYTDQQAQLANKDTQQAISSANNLFFIAIIVAALVSVLFSAYISKQVVSSLQQVKDVAQQLATGNLQMVVGLQGSDEIAQLGQALDSTIVHLKKTLSDIQNSTQVVSNNSSTLLSSNLAIQNAAAEVSDHTLQVVTAIEEFSMTSKSIAENTTESARATDDMNVLAAKGISSSVDTMNTVMSLVGSLKEAADVVNALQDESQRIESILDVIRSIAEQTNLLALNAAIEAARAGEQGRGFAVVADEVRTLAQRSQVSVNEIETMLSELSAASKNAVKIMTESSAIANSTEARMIENNQMIEEIQRMIDRVNGQTQQIATAAEQQSVVADDISNNMHTVQELMNQTAKISNETAQYSEEMSEVGRQVMQQVQFFKLH</sequence>
<protein>
    <submittedName>
        <fullName evidence="10">Methyl-accepting chemotaxis protein</fullName>
    </submittedName>
</protein>
<keyword evidence="6" id="KW-0812">Transmembrane</keyword>
<dbReference type="PROSITE" id="PS50111">
    <property type="entry name" value="CHEMOTAXIS_TRANSDUC_2"/>
    <property type="match status" value="1"/>
</dbReference>
<dbReference type="CDD" id="cd06225">
    <property type="entry name" value="HAMP"/>
    <property type="match status" value="1"/>
</dbReference>
<dbReference type="Pfam" id="PF00672">
    <property type="entry name" value="HAMP"/>
    <property type="match status" value="1"/>
</dbReference>
<dbReference type="Gene3D" id="1.10.287.950">
    <property type="entry name" value="Methyl-accepting chemotaxis protein"/>
    <property type="match status" value="1"/>
</dbReference>
<dbReference type="AlphaFoldDB" id="A0A9J6RP92"/>
<comment type="subcellular location">
    <subcellularLocation>
        <location evidence="1">Cell inner membrane</location>
        <topology evidence="1">Multi-pass membrane protein</topology>
    </subcellularLocation>
</comment>
<dbReference type="Gene3D" id="6.10.340.10">
    <property type="match status" value="1"/>
</dbReference>
<dbReference type="PANTHER" id="PTHR32089:SF33">
    <property type="entry name" value="TOXIN COREGULATED PILUS BIOSYNTHESIS PROTEIN I"/>
    <property type="match status" value="1"/>
</dbReference>
<feature type="transmembrane region" description="Helical" evidence="6">
    <location>
        <begin position="192"/>
        <end position="211"/>
    </location>
</feature>
<dbReference type="Proteomes" id="UP001069090">
    <property type="component" value="Unassembled WGS sequence"/>
</dbReference>
<proteinExistence type="inferred from homology"/>
<dbReference type="GO" id="GO:0005886">
    <property type="term" value="C:plasma membrane"/>
    <property type="evidence" value="ECO:0007669"/>
    <property type="project" value="UniProtKB-SubCell"/>
</dbReference>
<evidence type="ECO:0000259" key="9">
    <source>
        <dbReference type="PROSITE" id="PS50885"/>
    </source>
</evidence>
<dbReference type="InterPro" id="IPR004090">
    <property type="entry name" value="Chemotax_Me-accpt_rcpt"/>
</dbReference>
<evidence type="ECO:0000256" key="4">
    <source>
        <dbReference type="ARBA" id="ARBA00029447"/>
    </source>
</evidence>
<comment type="similarity">
    <text evidence="4">Belongs to the methyl-accepting chemotaxis (MCP) protein family.</text>
</comment>
<keyword evidence="6" id="KW-0472">Membrane</keyword>
<dbReference type="RefSeq" id="WP_258332535.1">
    <property type="nucleotide sequence ID" value="NZ_JAPTGG010000012.1"/>
</dbReference>
<dbReference type="InterPro" id="IPR000727">
    <property type="entry name" value="T_SNARE_dom"/>
</dbReference>
<evidence type="ECO:0000256" key="1">
    <source>
        <dbReference type="ARBA" id="ARBA00004429"/>
    </source>
</evidence>
<keyword evidence="2" id="KW-1003">Cell membrane</keyword>
<evidence type="ECO:0000259" key="8">
    <source>
        <dbReference type="PROSITE" id="PS50192"/>
    </source>
</evidence>
<accession>A0A9J6RP92</accession>
<keyword evidence="2" id="KW-0997">Cell inner membrane</keyword>
<feature type="domain" description="HAMP" evidence="9">
    <location>
        <begin position="213"/>
        <end position="265"/>
    </location>
</feature>
<keyword evidence="6" id="KW-1133">Transmembrane helix</keyword>
<comment type="caution">
    <text evidence="10">The sequence shown here is derived from an EMBL/GenBank/DDBJ whole genome shotgun (WGS) entry which is preliminary data.</text>
</comment>
<dbReference type="SUPFAM" id="SSF58104">
    <property type="entry name" value="Methyl-accepting chemotaxis protein (MCP) signaling domain"/>
    <property type="match status" value="1"/>
</dbReference>
<dbReference type="PROSITE" id="PS50885">
    <property type="entry name" value="HAMP"/>
    <property type="match status" value="1"/>
</dbReference>
<evidence type="ECO:0000259" key="7">
    <source>
        <dbReference type="PROSITE" id="PS50111"/>
    </source>
</evidence>
<evidence type="ECO:0000256" key="6">
    <source>
        <dbReference type="SAM" id="Phobius"/>
    </source>
</evidence>
<feature type="domain" description="Methyl-accepting transducer" evidence="7">
    <location>
        <begin position="270"/>
        <end position="506"/>
    </location>
</feature>
<dbReference type="GO" id="GO:0004888">
    <property type="term" value="F:transmembrane signaling receptor activity"/>
    <property type="evidence" value="ECO:0007669"/>
    <property type="project" value="InterPro"/>
</dbReference>
<dbReference type="CDD" id="cd11386">
    <property type="entry name" value="MCP_signal"/>
    <property type="match status" value="1"/>
</dbReference>
<name>A0A9J6RP92_9GAMM</name>
<organism evidence="10 11">
    <name type="scientific">Dasania phycosphaerae</name>
    <dbReference type="NCBI Taxonomy" id="2950436"/>
    <lineage>
        <taxon>Bacteria</taxon>
        <taxon>Pseudomonadati</taxon>
        <taxon>Pseudomonadota</taxon>
        <taxon>Gammaproteobacteria</taxon>
        <taxon>Cellvibrionales</taxon>
        <taxon>Spongiibacteraceae</taxon>
        <taxon>Dasania</taxon>
    </lineage>
</organism>
<evidence type="ECO:0000256" key="3">
    <source>
        <dbReference type="ARBA" id="ARBA00023224"/>
    </source>
</evidence>
<dbReference type="InterPro" id="IPR003660">
    <property type="entry name" value="HAMP_dom"/>
</dbReference>
<dbReference type="GO" id="GO:0006935">
    <property type="term" value="P:chemotaxis"/>
    <property type="evidence" value="ECO:0007669"/>
    <property type="project" value="InterPro"/>
</dbReference>
<dbReference type="FunFam" id="1.10.287.950:FF:000001">
    <property type="entry name" value="Methyl-accepting chemotaxis sensory transducer"/>
    <property type="match status" value="1"/>
</dbReference>
<keyword evidence="11" id="KW-1185">Reference proteome</keyword>
<dbReference type="PANTHER" id="PTHR32089">
    <property type="entry name" value="METHYL-ACCEPTING CHEMOTAXIS PROTEIN MCPB"/>
    <property type="match status" value="1"/>
</dbReference>
<feature type="transmembrane region" description="Helical" evidence="6">
    <location>
        <begin position="12"/>
        <end position="30"/>
    </location>
</feature>